<dbReference type="Proteomes" id="UP001194469">
    <property type="component" value="Unassembled WGS sequence"/>
</dbReference>
<gene>
    <name evidence="2" type="ORF">FVW20_13235</name>
</gene>
<feature type="compositionally biased region" description="Polar residues" evidence="1">
    <location>
        <begin position="1"/>
        <end position="11"/>
    </location>
</feature>
<evidence type="ECO:0000313" key="2">
    <source>
        <dbReference type="EMBL" id="MBG3877944.1"/>
    </source>
</evidence>
<dbReference type="RefSeq" id="WP_196609983.1">
    <property type="nucleotide sequence ID" value="NZ_VRYY01000421.1"/>
</dbReference>
<dbReference type="EMBL" id="VRYY01000421">
    <property type="protein sequence ID" value="MBG3877944.1"/>
    <property type="molecule type" value="Genomic_DNA"/>
</dbReference>
<dbReference type="InterPro" id="IPR002748">
    <property type="entry name" value="CbiD"/>
</dbReference>
<keyword evidence="3" id="KW-1185">Reference proteome</keyword>
<reference evidence="2 3" key="1">
    <citation type="submission" date="2019-08" db="EMBL/GenBank/DDBJ databases">
        <authorList>
            <person name="Luo N."/>
        </authorList>
    </citation>
    <scope>NUCLEOTIDE SEQUENCE [LARGE SCALE GENOMIC DNA]</scope>
    <source>
        <strain evidence="2 3">NCIMB 9442</strain>
    </source>
</reference>
<feature type="region of interest" description="Disordered" evidence="1">
    <location>
        <begin position="1"/>
        <end position="24"/>
    </location>
</feature>
<name>A0ABS0J654_9BACT</name>
<dbReference type="Pfam" id="PF01888">
    <property type="entry name" value="CbiD"/>
    <property type="match status" value="1"/>
</dbReference>
<dbReference type="InterPro" id="IPR036074">
    <property type="entry name" value="CbiD_sf"/>
</dbReference>
<evidence type="ECO:0000256" key="1">
    <source>
        <dbReference type="SAM" id="MobiDB-lite"/>
    </source>
</evidence>
<feature type="region of interest" description="Disordered" evidence="1">
    <location>
        <begin position="50"/>
        <end position="78"/>
    </location>
</feature>
<dbReference type="SUPFAM" id="SSF111342">
    <property type="entry name" value="CbiD-like"/>
    <property type="match status" value="1"/>
</dbReference>
<sequence>MKSICTDNTSPGAPEDTPPHGTELREGFTTGSALAAAAMAALRLLLHGETPDRVPVPLPPFAADNGSSASSGGSGDAV</sequence>
<proteinExistence type="predicted"/>
<organism evidence="2 3">
    <name type="scientific">Nitratidesulfovibrio oxamicus</name>
    <dbReference type="NCBI Taxonomy" id="32016"/>
    <lineage>
        <taxon>Bacteria</taxon>
        <taxon>Pseudomonadati</taxon>
        <taxon>Thermodesulfobacteriota</taxon>
        <taxon>Desulfovibrionia</taxon>
        <taxon>Desulfovibrionales</taxon>
        <taxon>Desulfovibrionaceae</taxon>
        <taxon>Nitratidesulfovibrio</taxon>
    </lineage>
</organism>
<protein>
    <submittedName>
        <fullName evidence="2">Uncharacterized protein</fullName>
    </submittedName>
</protein>
<feature type="non-terminal residue" evidence="2">
    <location>
        <position position="78"/>
    </location>
</feature>
<evidence type="ECO:0000313" key="3">
    <source>
        <dbReference type="Proteomes" id="UP001194469"/>
    </source>
</evidence>
<feature type="compositionally biased region" description="Low complexity" evidence="1">
    <location>
        <begin position="62"/>
        <end position="71"/>
    </location>
</feature>
<comment type="caution">
    <text evidence="2">The sequence shown here is derived from an EMBL/GenBank/DDBJ whole genome shotgun (WGS) entry which is preliminary data.</text>
</comment>
<accession>A0ABS0J654</accession>